<accession>A0A5C5YP91</accession>
<keyword evidence="2 4" id="KW-0697">Rotamase</keyword>
<keyword evidence="3 4" id="KW-0413">Isomerase</keyword>
<evidence type="ECO:0000313" key="9">
    <source>
        <dbReference type="EMBL" id="TWT76667.1"/>
    </source>
</evidence>
<comment type="caution">
    <text evidence="9">The sequence shown here is derived from an EMBL/GenBank/DDBJ whole genome shotgun (WGS) entry which is preliminary data.</text>
</comment>
<comment type="catalytic activity">
    <reaction evidence="1 4 5">
        <text>[protein]-peptidylproline (omega=180) = [protein]-peptidylproline (omega=0)</text>
        <dbReference type="Rhea" id="RHEA:16237"/>
        <dbReference type="Rhea" id="RHEA-COMP:10747"/>
        <dbReference type="Rhea" id="RHEA-COMP:10748"/>
        <dbReference type="ChEBI" id="CHEBI:83833"/>
        <dbReference type="ChEBI" id="CHEBI:83834"/>
        <dbReference type="EC" id="5.2.1.8"/>
    </reaction>
</comment>
<dbReference type="EMBL" id="SJPJ01000002">
    <property type="protein sequence ID" value="TWT76667.1"/>
    <property type="molecule type" value="Genomic_DNA"/>
</dbReference>
<dbReference type="RefSeq" id="WP_146404395.1">
    <property type="nucleotide sequence ID" value="NZ_SJPJ01000002.1"/>
</dbReference>
<evidence type="ECO:0000256" key="6">
    <source>
        <dbReference type="SAM" id="MobiDB-lite"/>
    </source>
</evidence>
<sequence precursor="true">MTKFLLFTLMFCLVSMVSPDNTSAEDEKPILKPGPADSQEKEAPGSIDEDASAEFKKTESGLKYRILRKSDKAKPKATDKVQVHYKGWLDNKTIFDSSYRRGQKIAFPLNRVIPGWTEGMQLVGEGGMIELEIPSKIGYGPRGAPPTIPGNATLHFIVELFEIQ</sequence>
<comment type="similarity">
    <text evidence="5">Belongs to the FKBP-type PPIase family.</text>
</comment>
<dbReference type="GO" id="GO:0003755">
    <property type="term" value="F:peptidyl-prolyl cis-trans isomerase activity"/>
    <property type="evidence" value="ECO:0007669"/>
    <property type="project" value="UniProtKB-UniRule"/>
</dbReference>
<evidence type="ECO:0000313" key="10">
    <source>
        <dbReference type="Proteomes" id="UP000315010"/>
    </source>
</evidence>
<feature type="region of interest" description="Disordered" evidence="6">
    <location>
        <begin position="20"/>
        <end position="52"/>
    </location>
</feature>
<organism evidence="9 10">
    <name type="scientific">Novipirellula herctigrandis</name>
    <dbReference type="NCBI Taxonomy" id="2527986"/>
    <lineage>
        <taxon>Bacteria</taxon>
        <taxon>Pseudomonadati</taxon>
        <taxon>Planctomycetota</taxon>
        <taxon>Planctomycetia</taxon>
        <taxon>Pirellulales</taxon>
        <taxon>Pirellulaceae</taxon>
        <taxon>Novipirellula</taxon>
    </lineage>
</organism>
<gene>
    <name evidence="9" type="primary">fklB_2</name>
    <name evidence="9" type="ORF">CA13_71640</name>
</gene>
<evidence type="ECO:0000256" key="5">
    <source>
        <dbReference type="RuleBase" id="RU003915"/>
    </source>
</evidence>
<evidence type="ECO:0000256" key="3">
    <source>
        <dbReference type="ARBA" id="ARBA00023235"/>
    </source>
</evidence>
<evidence type="ECO:0000259" key="8">
    <source>
        <dbReference type="PROSITE" id="PS50059"/>
    </source>
</evidence>
<evidence type="ECO:0000256" key="4">
    <source>
        <dbReference type="PROSITE-ProRule" id="PRU00277"/>
    </source>
</evidence>
<dbReference type="InterPro" id="IPR046357">
    <property type="entry name" value="PPIase_dom_sf"/>
</dbReference>
<proteinExistence type="inferred from homology"/>
<name>A0A5C5YP91_9BACT</name>
<evidence type="ECO:0000256" key="1">
    <source>
        <dbReference type="ARBA" id="ARBA00000971"/>
    </source>
</evidence>
<reference evidence="9 10" key="1">
    <citation type="submission" date="2019-02" db="EMBL/GenBank/DDBJ databases">
        <title>Deep-cultivation of Planctomycetes and their phenomic and genomic characterization uncovers novel biology.</title>
        <authorList>
            <person name="Wiegand S."/>
            <person name="Jogler M."/>
            <person name="Boedeker C."/>
            <person name="Pinto D."/>
            <person name="Vollmers J."/>
            <person name="Rivas-Marin E."/>
            <person name="Kohn T."/>
            <person name="Peeters S.H."/>
            <person name="Heuer A."/>
            <person name="Rast P."/>
            <person name="Oberbeckmann S."/>
            <person name="Bunk B."/>
            <person name="Jeske O."/>
            <person name="Meyerdierks A."/>
            <person name="Storesund J.E."/>
            <person name="Kallscheuer N."/>
            <person name="Luecker S."/>
            <person name="Lage O.M."/>
            <person name="Pohl T."/>
            <person name="Merkel B.J."/>
            <person name="Hornburger P."/>
            <person name="Mueller R.-W."/>
            <person name="Bruemmer F."/>
            <person name="Labrenz M."/>
            <person name="Spormann A.M."/>
            <person name="Op Den Camp H."/>
            <person name="Overmann J."/>
            <person name="Amann R."/>
            <person name="Jetten M.S.M."/>
            <person name="Mascher T."/>
            <person name="Medema M.H."/>
            <person name="Devos D.P."/>
            <person name="Kaster A.-K."/>
            <person name="Ovreas L."/>
            <person name="Rohde M."/>
            <person name="Galperin M.Y."/>
            <person name="Jogler C."/>
        </authorList>
    </citation>
    <scope>NUCLEOTIDE SEQUENCE [LARGE SCALE GENOMIC DNA]</scope>
    <source>
        <strain evidence="9 10">CA13</strain>
    </source>
</reference>
<dbReference type="EC" id="5.2.1.8" evidence="5"/>
<dbReference type="InterPro" id="IPR044609">
    <property type="entry name" value="FKBP2/11"/>
</dbReference>
<dbReference type="AlphaFoldDB" id="A0A5C5YP91"/>
<keyword evidence="10" id="KW-1185">Reference proteome</keyword>
<dbReference type="Proteomes" id="UP000315010">
    <property type="component" value="Unassembled WGS sequence"/>
</dbReference>
<evidence type="ECO:0000256" key="2">
    <source>
        <dbReference type="ARBA" id="ARBA00023110"/>
    </source>
</evidence>
<dbReference type="InterPro" id="IPR001179">
    <property type="entry name" value="PPIase_FKBP_dom"/>
</dbReference>
<feature type="domain" description="PPIase FKBP-type" evidence="8">
    <location>
        <begin position="78"/>
        <end position="164"/>
    </location>
</feature>
<dbReference type="Pfam" id="PF00254">
    <property type="entry name" value="FKBP_C"/>
    <property type="match status" value="1"/>
</dbReference>
<feature type="chain" id="PRO_5022855630" description="Peptidyl-prolyl cis-trans isomerase" evidence="7">
    <location>
        <begin position="25"/>
        <end position="164"/>
    </location>
</feature>
<dbReference type="SUPFAM" id="SSF54534">
    <property type="entry name" value="FKBP-like"/>
    <property type="match status" value="1"/>
</dbReference>
<dbReference type="PROSITE" id="PS50059">
    <property type="entry name" value="FKBP_PPIASE"/>
    <property type="match status" value="1"/>
</dbReference>
<evidence type="ECO:0000256" key="7">
    <source>
        <dbReference type="SAM" id="SignalP"/>
    </source>
</evidence>
<dbReference type="OrthoDB" id="280278at2"/>
<feature type="signal peptide" evidence="7">
    <location>
        <begin position="1"/>
        <end position="24"/>
    </location>
</feature>
<protein>
    <recommendedName>
        <fullName evidence="5">Peptidyl-prolyl cis-trans isomerase</fullName>
        <ecNumber evidence="5">5.2.1.8</ecNumber>
    </recommendedName>
</protein>
<keyword evidence="7" id="KW-0732">Signal</keyword>
<dbReference type="PANTHER" id="PTHR45779">
    <property type="entry name" value="PEPTIDYLPROLYL ISOMERASE"/>
    <property type="match status" value="1"/>
</dbReference>
<dbReference type="PANTHER" id="PTHR45779:SF7">
    <property type="entry name" value="PEPTIDYLPROLYL ISOMERASE"/>
    <property type="match status" value="1"/>
</dbReference>
<dbReference type="Gene3D" id="3.10.50.40">
    <property type="match status" value="1"/>
</dbReference>